<dbReference type="AlphaFoldDB" id="A0A382CWP2"/>
<accession>A0A382CWP2</accession>
<sequence length="75" mass="8409">MASLGFRKNELTPTDESVAEIFLAIIPLLPTPAQIILPLQFPIRSTVFMNDLFKSLLIFFNSKTSIFATCFAILM</sequence>
<name>A0A382CWP2_9ZZZZ</name>
<proteinExistence type="predicted"/>
<feature type="transmembrane region" description="Helical" evidence="1">
    <location>
        <begin position="53"/>
        <end position="74"/>
    </location>
</feature>
<organism evidence="2">
    <name type="scientific">marine metagenome</name>
    <dbReference type="NCBI Taxonomy" id="408172"/>
    <lineage>
        <taxon>unclassified sequences</taxon>
        <taxon>metagenomes</taxon>
        <taxon>ecological metagenomes</taxon>
    </lineage>
</organism>
<reference evidence="2" key="1">
    <citation type="submission" date="2018-05" db="EMBL/GenBank/DDBJ databases">
        <authorList>
            <person name="Lanie J.A."/>
            <person name="Ng W.-L."/>
            <person name="Kazmierczak K.M."/>
            <person name="Andrzejewski T.M."/>
            <person name="Davidsen T.M."/>
            <person name="Wayne K.J."/>
            <person name="Tettelin H."/>
            <person name="Glass J.I."/>
            <person name="Rusch D."/>
            <person name="Podicherti R."/>
            <person name="Tsui H.-C.T."/>
            <person name="Winkler M.E."/>
        </authorList>
    </citation>
    <scope>NUCLEOTIDE SEQUENCE</scope>
</reference>
<keyword evidence="1" id="KW-0812">Transmembrane</keyword>
<keyword evidence="1" id="KW-1133">Transmembrane helix</keyword>
<evidence type="ECO:0000313" key="2">
    <source>
        <dbReference type="EMBL" id="SVB30580.1"/>
    </source>
</evidence>
<feature type="transmembrane region" description="Helical" evidence="1">
    <location>
        <begin position="21"/>
        <end position="41"/>
    </location>
</feature>
<protein>
    <submittedName>
        <fullName evidence="2">Uncharacterized protein</fullName>
    </submittedName>
</protein>
<gene>
    <name evidence="2" type="ORF">METZ01_LOCUS183434</name>
</gene>
<evidence type="ECO:0000256" key="1">
    <source>
        <dbReference type="SAM" id="Phobius"/>
    </source>
</evidence>
<keyword evidence="1" id="KW-0472">Membrane</keyword>
<dbReference type="EMBL" id="UINC01036507">
    <property type="protein sequence ID" value="SVB30580.1"/>
    <property type="molecule type" value="Genomic_DNA"/>
</dbReference>